<name>A0AAE0Y5N9_9GAST</name>
<proteinExistence type="predicted"/>
<keyword evidence="3" id="KW-1185">Reference proteome</keyword>
<keyword evidence="1" id="KW-0732">Signal</keyword>
<reference evidence="2" key="1">
    <citation type="journal article" date="2023" name="G3 (Bethesda)">
        <title>A reference genome for the long-term kleptoplast-retaining sea slug Elysia crispata morphotype clarki.</title>
        <authorList>
            <person name="Eastman K.E."/>
            <person name="Pendleton A.L."/>
            <person name="Shaikh M.A."/>
            <person name="Suttiyut T."/>
            <person name="Ogas R."/>
            <person name="Tomko P."/>
            <person name="Gavelis G."/>
            <person name="Widhalm J.R."/>
            <person name="Wisecaver J.H."/>
        </authorList>
    </citation>
    <scope>NUCLEOTIDE SEQUENCE</scope>
    <source>
        <strain evidence="2">ECLA1</strain>
    </source>
</reference>
<evidence type="ECO:0000313" key="2">
    <source>
        <dbReference type="EMBL" id="KAK3732413.1"/>
    </source>
</evidence>
<organism evidence="2 3">
    <name type="scientific">Elysia crispata</name>
    <name type="common">lettuce slug</name>
    <dbReference type="NCBI Taxonomy" id="231223"/>
    <lineage>
        <taxon>Eukaryota</taxon>
        <taxon>Metazoa</taxon>
        <taxon>Spiralia</taxon>
        <taxon>Lophotrochozoa</taxon>
        <taxon>Mollusca</taxon>
        <taxon>Gastropoda</taxon>
        <taxon>Heterobranchia</taxon>
        <taxon>Euthyneura</taxon>
        <taxon>Panpulmonata</taxon>
        <taxon>Sacoglossa</taxon>
        <taxon>Placobranchoidea</taxon>
        <taxon>Plakobranchidae</taxon>
        <taxon>Elysia</taxon>
    </lineage>
</organism>
<accession>A0AAE0Y5N9</accession>
<evidence type="ECO:0000256" key="1">
    <source>
        <dbReference type="SAM" id="SignalP"/>
    </source>
</evidence>
<evidence type="ECO:0000313" key="3">
    <source>
        <dbReference type="Proteomes" id="UP001283361"/>
    </source>
</evidence>
<evidence type="ECO:0008006" key="4">
    <source>
        <dbReference type="Google" id="ProtNLM"/>
    </source>
</evidence>
<gene>
    <name evidence="2" type="ORF">RRG08_053809</name>
</gene>
<protein>
    <recommendedName>
        <fullName evidence="4">Peptidase M12B propeptide domain-containing protein</fullName>
    </recommendedName>
</protein>
<dbReference type="Proteomes" id="UP001283361">
    <property type="component" value="Unassembled WGS sequence"/>
</dbReference>
<comment type="caution">
    <text evidence="2">The sequence shown here is derived from an EMBL/GenBank/DDBJ whole genome shotgun (WGS) entry which is preliminary data.</text>
</comment>
<dbReference type="AlphaFoldDB" id="A0AAE0Y5N9"/>
<feature type="chain" id="PRO_5042084746" description="Peptidase M12B propeptide domain-containing protein" evidence="1">
    <location>
        <begin position="23"/>
        <end position="156"/>
    </location>
</feature>
<dbReference type="EMBL" id="JAWDGP010006961">
    <property type="protein sequence ID" value="KAK3732413.1"/>
    <property type="molecule type" value="Genomic_DNA"/>
</dbReference>
<feature type="signal peptide" evidence="1">
    <location>
        <begin position="1"/>
        <end position="22"/>
    </location>
</feature>
<sequence>MDTGRTLESLLLLTLTVTLTVGYKLKDDTMREVSGRMLALEPETGTHHRMTRRHVDLEDDLSRAVRLELGSEGINLDMTLTRRSVWTNESRAFEYRDNKLEEVILDLDPECFMAGSLDSGEGSASFISCDGLVSCRSKRIKGVMNAAEPASVFLLW</sequence>